<accession>A0ABT8UAR7</accession>
<protein>
    <submittedName>
        <fullName evidence="1">Uncharacterized protein</fullName>
    </submittedName>
</protein>
<keyword evidence="2" id="KW-1185">Reference proteome</keyword>
<dbReference type="RefSeq" id="WP_302718381.1">
    <property type="nucleotide sequence ID" value="NZ_JAULSJ010000051.1"/>
</dbReference>
<sequence length="322" mass="37316">MEYEYFYKRSYEIRNKYISNKLSLSSYDVLVSAYNKSERVNFILQEIDAIEKHIFILKEYKFSDKILETLDPSYTIFNFSELSDESEILNNYFKQNILPLKDKKILVDITGFLRPHIVYFLRLCKANNIKSIDFLYSEPNNYKKKEDTQFSMDFQTVRDIKGCSGSHIHDTSNDYLIVGAGYDYDLILKVAKEKKQTEKVQVLGFPSLQADMFQQNILKAYNADEEIQLELDSQSVILAPANDPFVTASLISDFVKKANMKKPITNLYLSPLSSKAQTLGMALYYVTERIATATSIIFPFCDGYEQETSEGISKFWIYSIEL</sequence>
<gene>
    <name evidence="1" type="ORF">QWT87_19995</name>
</gene>
<proteinExistence type="predicted"/>
<comment type="caution">
    <text evidence="1">The sequence shown here is derived from an EMBL/GenBank/DDBJ whole genome shotgun (WGS) entry which is preliminary data.</text>
</comment>
<evidence type="ECO:0000313" key="2">
    <source>
        <dbReference type="Proteomes" id="UP001168128"/>
    </source>
</evidence>
<dbReference type="EMBL" id="JAULSJ010000051">
    <property type="protein sequence ID" value="MDO3427165.1"/>
    <property type="molecule type" value="Genomic_DNA"/>
</dbReference>
<organism evidence="1 2">
    <name type="scientific">Chryseobacterium urinae</name>
    <dbReference type="NCBI Taxonomy" id="3058400"/>
    <lineage>
        <taxon>Bacteria</taxon>
        <taxon>Pseudomonadati</taxon>
        <taxon>Bacteroidota</taxon>
        <taxon>Flavobacteriia</taxon>
        <taxon>Flavobacteriales</taxon>
        <taxon>Weeksellaceae</taxon>
        <taxon>Chryseobacterium group</taxon>
        <taxon>Chryseobacterium</taxon>
    </lineage>
</organism>
<name>A0ABT8UAR7_9FLAO</name>
<evidence type="ECO:0000313" key="1">
    <source>
        <dbReference type="EMBL" id="MDO3427165.1"/>
    </source>
</evidence>
<reference evidence="1" key="1">
    <citation type="submission" date="2023-07" db="EMBL/GenBank/DDBJ databases">
        <title>AMR profile of multidrug- resistance Chryseobacterium gambrini related strain.</title>
        <authorList>
            <person name="Kirdat K."/>
            <person name="Bhatt A."/>
            <person name="Kuyare S."/>
            <person name="Yadav A."/>
        </authorList>
    </citation>
    <scope>NUCLEOTIDE SEQUENCE</scope>
    <source>
        <strain evidence="1">APV-1</strain>
    </source>
</reference>
<dbReference type="Proteomes" id="UP001168128">
    <property type="component" value="Unassembled WGS sequence"/>
</dbReference>